<protein>
    <submittedName>
        <fullName evidence="3">Very-long-chain 3-oxoacyl-CoA synthase</fullName>
    </submittedName>
</protein>
<proteinExistence type="predicted"/>
<dbReference type="PANTHER" id="PTHR34492">
    <property type="entry name" value="GUSTATORY RECEPTOR FAMILY"/>
    <property type="match status" value="1"/>
</dbReference>
<evidence type="ECO:0000313" key="3">
    <source>
        <dbReference type="WBParaSite" id="Hba_07713"/>
    </source>
</evidence>
<feature type="transmembrane region" description="Helical" evidence="1">
    <location>
        <begin position="71"/>
        <end position="92"/>
    </location>
</feature>
<keyword evidence="1" id="KW-1133">Transmembrane helix</keyword>
<dbReference type="Proteomes" id="UP000095283">
    <property type="component" value="Unplaced"/>
</dbReference>
<dbReference type="PANTHER" id="PTHR34492:SF2">
    <property type="entry name" value="G PROTEIN-COUPLED RECEPTOR"/>
    <property type="match status" value="1"/>
</dbReference>
<name>A0A1I7WRE5_HETBA</name>
<accession>A0A1I7WRE5</accession>
<keyword evidence="2" id="KW-1185">Reference proteome</keyword>
<sequence>MDLDQRGFTFLEADQMRTLHRDQEKSISEYIILQSLPSESSFGIQACYSVVFTAYVTFSGQHSPMAMSSKLLVIAWAVQAIVSMGFLVYWQLYGHMKSYHKHVVACQHGAGLKQGKYILKIIYIYIYIYLPPKNGIVF</sequence>
<evidence type="ECO:0000313" key="2">
    <source>
        <dbReference type="Proteomes" id="UP000095283"/>
    </source>
</evidence>
<keyword evidence="1" id="KW-0472">Membrane</keyword>
<organism evidence="2 3">
    <name type="scientific">Heterorhabditis bacteriophora</name>
    <name type="common">Entomopathogenic nematode worm</name>
    <dbReference type="NCBI Taxonomy" id="37862"/>
    <lineage>
        <taxon>Eukaryota</taxon>
        <taxon>Metazoa</taxon>
        <taxon>Ecdysozoa</taxon>
        <taxon>Nematoda</taxon>
        <taxon>Chromadorea</taxon>
        <taxon>Rhabditida</taxon>
        <taxon>Rhabditina</taxon>
        <taxon>Rhabditomorpha</taxon>
        <taxon>Strongyloidea</taxon>
        <taxon>Heterorhabditidae</taxon>
        <taxon>Heterorhabditis</taxon>
    </lineage>
</organism>
<dbReference type="AlphaFoldDB" id="A0A1I7WRE5"/>
<keyword evidence="1" id="KW-0812">Transmembrane</keyword>
<dbReference type="WBParaSite" id="Hba_07713">
    <property type="protein sequence ID" value="Hba_07713"/>
    <property type="gene ID" value="Hba_07713"/>
</dbReference>
<reference evidence="3" key="1">
    <citation type="submission" date="2016-11" db="UniProtKB">
        <authorList>
            <consortium name="WormBaseParasite"/>
        </authorList>
    </citation>
    <scope>IDENTIFICATION</scope>
</reference>
<feature type="transmembrane region" description="Helical" evidence="1">
    <location>
        <begin position="42"/>
        <end position="59"/>
    </location>
</feature>
<evidence type="ECO:0000256" key="1">
    <source>
        <dbReference type="SAM" id="Phobius"/>
    </source>
</evidence>